<dbReference type="Proteomes" id="UP000694388">
    <property type="component" value="Unplaced"/>
</dbReference>
<dbReference type="Pfam" id="PF08240">
    <property type="entry name" value="ADH_N"/>
    <property type="match status" value="1"/>
</dbReference>
<dbReference type="Gene3D" id="3.90.180.10">
    <property type="entry name" value="Medium-chain alcohol dehydrogenases, catalytic domain"/>
    <property type="match status" value="2"/>
</dbReference>
<dbReference type="PANTHER" id="PTHR43677:SF3">
    <property type="entry name" value="PROSTAGLANDIN REDUCTASE 3"/>
    <property type="match status" value="1"/>
</dbReference>
<proteinExistence type="inferred from homology"/>
<sequence>MRCLTFSYRFLAVTFTDVSIASGKYGSKVLFPFTVGFEGMGQIAALGLEESHDLTRGQPVAHLANGAFADYKVVSISSTFLLPSLHPTYMALPLSGTAALLATLPSNKPFMLGCHETGTCCSHSQCQFLQHSLIIYLFTGVSKSPLIYGSLSHNIGRALTERRFSVCIVISAHRSMICPVTIQLKPDLHIASLTAQFVVKSAGMHGLYLPRFSSEFRCAMAQPIATRDHEHISETLDMGASSADGPFVGLTDVFRAIEHLVARRSVGKIIVELSETIFEMHSINKKLFLFSQ</sequence>
<name>A0A8C4QMX0_EPTBU</name>
<dbReference type="InterPro" id="IPR011032">
    <property type="entry name" value="GroES-like_sf"/>
</dbReference>
<dbReference type="AlphaFoldDB" id="A0A8C4QMX0"/>
<comment type="similarity">
    <text evidence="1">Belongs to the zinc-containing alcohol dehydrogenase family. Quinone oxidoreductase subfamily.</text>
</comment>
<reference evidence="3" key="1">
    <citation type="submission" date="2025-08" db="UniProtKB">
        <authorList>
            <consortium name="Ensembl"/>
        </authorList>
    </citation>
    <scope>IDENTIFICATION</scope>
</reference>
<dbReference type="Gene3D" id="3.40.50.720">
    <property type="entry name" value="NAD(P)-binding Rossmann-like Domain"/>
    <property type="match status" value="2"/>
</dbReference>
<protein>
    <recommendedName>
        <fullName evidence="2">Alcohol dehydrogenase-like N-terminal domain-containing protein</fullName>
    </recommendedName>
</protein>
<dbReference type="GO" id="GO:0016491">
    <property type="term" value="F:oxidoreductase activity"/>
    <property type="evidence" value="ECO:0007669"/>
    <property type="project" value="TreeGrafter"/>
</dbReference>
<dbReference type="InterPro" id="IPR013154">
    <property type="entry name" value="ADH-like_N"/>
</dbReference>
<keyword evidence="4" id="KW-1185">Reference proteome</keyword>
<dbReference type="InterPro" id="IPR051397">
    <property type="entry name" value="Zn-ADH-like_protein"/>
</dbReference>
<reference evidence="3" key="2">
    <citation type="submission" date="2025-09" db="UniProtKB">
        <authorList>
            <consortium name="Ensembl"/>
        </authorList>
    </citation>
    <scope>IDENTIFICATION</scope>
</reference>
<evidence type="ECO:0000313" key="4">
    <source>
        <dbReference type="Proteomes" id="UP000694388"/>
    </source>
</evidence>
<feature type="domain" description="Alcohol dehydrogenase-like N-terminal" evidence="2">
    <location>
        <begin position="11"/>
        <end position="78"/>
    </location>
</feature>
<dbReference type="OMA" id="CIVISAH"/>
<evidence type="ECO:0000259" key="2">
    <source>
        <dbReference type="Pfam" id="PF08240"/>
    </source>
</evidence>
<accession>A0A8C4QMX0</accession>
<organism evidence="3 4">
    <name type="scientific">Eptatretus burgeri</name>
    <name type="common">Inshore hagfish</name>
    <dbReference type="NCBI Taxonomy" id="7764"/>
    <lineage>
        <taxon>Eukaryota</taxon>
        <taxon>Metazoa</taxon>
        <taxon>Chordata</taxon>
        <taxon>Craniata</taxon>
        <taxon>Vertebrata</taxon>
        <taxon>Cyclostomata</taxon>
        <taxon>Myxini</taxon>
        <taxon>Myxiniformes</taxon>
        <taxon>Myxinidae</taxon>
        <taxon>Eptatretinae</taxon>
        <taxon>Eptatretus</taxon>
    </lineage>
</organism>
<evidence type="ECO:0000313" key="3">
    <source>
        <dbReference type="Ensembl" id="ENSEBUP00000017860.1"/>
    </source>
</evidence>
<dbReference type="Ensembl" id="ENSEBUT00000018436.1">
    <property type="protein sequence ID" value="ENSEBUP00000017860.1"/>
    <property type="gene ID" value="ENSEBUG00000011159.1"/>
</dbReference>
<evidence type="ECO:0000256" key="1">
    <source>
        <dbReference type="ARBA" id="ARBA00010371"/>
    </source>
</evidence>
<dbReference type="SUPFAM" id="SSF50129">
    <property type="entry name" value="GroES-like"/>
    <property type="match status" value="1"/>
</dbReference>
<dbReference type="PANTHER" id="PTHR43677">
    <property type="entry name" value="SHORT-CHAIN DEHYDROGENASE/REDUCTASE"/>
    <property type="match status" value="1"/>
</dbReference>
<dbReference type="GO" id="GO:0005739">
    <property type="term" value="C:mitochondrion"/>
    <property type="evidence" value="ECO:0007669"/>
    <property type="project" value="TreeGrafter"/>
</dbReference>